<accession>A0A395IF49</accession>
<reference evidence="3 4" key="1">
    <citation type="submission" date="2018-06" db="EMBL/GenBank/DDBJ databases">
        <title>Genome Sequence of the Brown Rot Fungal Pathogen Monilinia fructigena.</title>
        <authorList>
            <person name="Landi L."/>
            <person name="De Miccolis Angelini R.M."/>
            <person name="Pollastro S."/>
            <person name="Abate D."/>
            <person name="Faretra F."/>
            <person name="Romanazzi G."/>
        </authorList>
    </citation>
    <scope>NUCLEOTIDE SEQUENCE [LARGE SCALE GENOMIC DNA]</scope>
    <source>
        <strain evidence="3 4">Mfrg269</strain>
    </source>
</reference>
<gene>
    <name evidence="3" type="ORF">DID88_009036</name>
</gene>
<dbReference type="Proteomes" id="UP000249056">
    <property type="component" value="Unassembled WGS sequence"/>
</dbReference>
<sequence length="98" mass="10391">MGLSVLWFWVVVLLMAALLAAGIGGGIAGGMKVKKNKEHDQKHGNEQSNSDKSNITSPCQDNPYINNTIVSVAQVMLKSANSESFVIELLIGTSVSTS</sequence>
<evidence type="ECO:0000313" key="3">
    <source>
        <dbReference type="EMBL" id="RAL59007.1"/>
    </source>
</evidence>
<evidence type="ECO:0000256" key="1">
    <source>
        <dbReference type="SAM" id="MobiDB-lite"/>
    </source>
</evidence>
<feature type="compositionally biased region" description="Polar residues" evidence="1">
    <location>
        <begin position="46"/>
        <end position="60"/>
    </location>
</feature>
<keyword evidence="2" id="KW-1133">Transmembrane helix</keyword>
<feature type="region of interest" description="Disordered" evidence="1">
    <location>
        <begin position="34"/>
        <end position="60"/>
    </location>
</feature>
<keyword evidence="2" id="KW-0812">Transmembrane</keyword>
<dbReference type="OrthoDB" id="3560259at2759"/>
<keyword evidence="4" id="KW-1185">Reference proteome</keyword>
<organism evidence="3 4">
    <name type="scientific">Monilinia fructigena</name>
    <dbReference type="NCBI Taxonomy" id="38457"/>
    <lineage>
        <taxon>Eukaryota</taxon>
        <taxon>Fungi</taxon>
        <taxon>Dikarya</taxon>
        <taxon>Ascomycota</taxon>
        <taxon>Pezizomycotina</taxon>
        <taxon>Leotiomycetes</taxon>
        <taxon>Helotiales</taxon>
        <taxon>Sclerotiniaceae</taxon>
        <taxon>Monilinia</taxon>
    </lineage>
</organism>
<name>A0A395IF49_9HELO</name>
<evidence type="ECO:0000313" key="4">
    <source>
        <dbReference type="Proteomes" id="UP000249056"/>
    </source>
</evidence>
<evidence type="ECO:0000256" key="2">
    <source>
        <dbReference type="SAM" id="Phobius"/>
    </source>
</evidence>
<keyword evidence="2" id="KW-0472">Membrane</keyword>
<feature type="transmembrane region" description="Helical" evidence="2">
    <location>
        <begin position="6"/>
        <end position="28"/>
    </location>
</feature>
<proteinExistence type="predicted"/>
<dbReference type="AlphaFoldDB" id="A0A395IF49"/>
<dbReference type="EMBL" id="QKRW01000062">
    <property type="protein sequence ID" value="RAL59007.1"/>
    <property type="molecule type" value="Genomic_DNA"/>
</dbReference>
<protein>
    <submittedName>
        <fullName evidence="3">Uncharacterized protein</fullName>
    </submittedName>
</protein>
<comment type="caution">
    <text evidence="3">The sequence shown here is derived from an EMBL/GenBank/DDBJ whole genome shotgun (WGS) entry which is preliminary data.</text>
</comment>